<accession>A0AAD7EWP5</accession>
<organism evidence="1 2">
    <name type="scientific">Mycena albidolilacea</name>
    <dbReference type="NCBI Taxonomy" id="1033008"/>
    <lineage>
        <taxon>Eukaryota</taxon>
        <taxon>Fungi</taxon>
        <taxon>Dikarya</taxon>
        <taxon>Basidiomycota</taxon>
        <taxon>Agaricomycotina</taxon>
        <taxon>Agaricomycetes</taxon>
        <taxon>Agaricomycetidae</taxon>
        <taxon>Agaricales</taxon>
        <taxon>Marasmiineae</taxon>
        <taxon>Mycenaceae</taxon>
        <taxon>Mycena</taxon>
    </lineage>
</organism>
<name>A0AAD7EWP5_9AGAR</name>
<evidence type="ECO:0000313" key="1">
    <source>
        <dbReference type="EMBL" id="KAJ7352200.1"/>
    </source>
</evidence>
<gene>
    <name evidence="1" type="ORF">DFH08DRAFT_858207</name>
</gene>
<reference evidence="1" key="1">
    <citation type="submission" date="2023-03" db="EMBL/GenBank/DDBJ databases">
        <title>Massive genome expansion in bonnet fungi (Mycena s.s.) driven by repeated elements and novel gene families across ecological guilds.</title>
        <authorList>
            <consortium name="Lawrence Berkeley National Laboratory"/>
            <person name="Harder C.B."/>
            <person name="Miyauchi S."/>
            <person name="Viragh M."/>
            <person name="Kuo A."/>
            <person name="Thoen E."/>
            <person name="Andreopoulos B."/>
            <person name="Lu D."/>
            <person name="Skrede I."/>
            <person name="Drula E."/>
            <person name="Henrissat B."/>
            <person name="Morin E."/>
            <person name="Kohler A."/>
            <person name="Barry K."/>
            <person name="LaButti K."/>
            <person name="Morin E."/>
            <person name="Salamov A."/>
            <person name="Lipzen A."/>
            <person name="Mereny Z."/>
            <person name="Hegedus B."/>
            <person name="Baldrian P."/>
            <person name="Stursova M."/>
            <person name="Weitz H."/>
            <person name="Taylor A."/>
            <person name="Grigoriev I.V."/>
            <person name="Nagy L.G."/>
            <person name="Martin F."/>
            <person name="Kauserud H."/>
        </authorList>
    </citation>
    <scope>NUCLEOTIDE SEQUENCE</scope>
    <source>
        <strain evidence="1">CBHHK002</strain>
    </source>
</reference>
<keyword evidence="2" id="KW-1185">Reference proteome</keyword>
<sequence length="86" mass="9651">MTKSQAGHNNIGYRHINTITVDVHPPYLAPQEIRAGAKAQWVLTDLNMARFLELHVAGDENKYKSPVLKSLTEHLNERIIVGGCCR</sequence>
<dbReference type="AlphaFoldDB" id="A0AAD7EWP5"/>
<evidence type="ECO:0000313" key="2">
    <source>
        <dbReference type="Proteomes" id="UP001218218"/>
    </source>
</evidence>
<proteinExistence type="predicted"/>
<dbReference type="Proteomes" id="UP001218218">
    <property type="component" value="Unassembled WGS sequence"/>
</dbReference>
<dbReference type="EMBL" id="JARIHO010000012">
    <property type="protein sequence ID" value="KAJ7352200.1"/>
    <property type="molecule type" value="Genomic_DNA"/>
</dbReference>
<comment type="caution">
    <text evidence="1">The sequence shown here is derived from an EMBL/GenBank/DDBJ whole genome shotgun (WGS) entry which is preliminary data.</text>
</comment>
<protein>
    <submittedName>
        <fullName evidence="1">Uncharacterized protein</fullName>
    </submittedName>
</protein>